<gene>
    <name evidence="2" type="ORF">EB796_022458</name>
</gene>
<keyword evidence="3" id="KW-1185">Reference proteome</keyword>
<dbReference type="AlphaFoldDB" id="A0A7J7J0M8"/>
<reference evidence="2" key="1">
    <citation type="submission" date="2020-06" db="EMBL/GenBank/DDBJ databases">
        <title>Draft genome of Bugula neritina, a colonial animal packing powerful symbionts and potential medicines.</title>
        <authorList>
            <person name="Rayko M."/>
        </authorList>
    </citation>
    <scope>NUCLEOTIDE SEQUENCE [LARGE SCALE GENOMIC DNA]</scope>
    <source>
        <strain evidence="2">Kwan_BN1</strain>
    </source>
</reference>
<feature type="compositionally biased region" description="Basic and acidic residues" evidence="1">
    <location>
        <begin position="84"/>
        <end position="93"/>
    </location>
</feature>
<evidence type="ECO:0000313" key="3">
    <source>
        <dbReference type="Proteomes" id="UP000593567"/>
    </source>
</evidence>
<sequence length="93" mass="10548">MSPALSYTRSTPPLRLPSRSSSQSSYRDSPVLIHNQYSSERVDQEDSEDCKDTVPLLRGIYSSPHQHQPVVHQPPPLQPVKPLDPPKKDSFWV</sequence>
<evidence type="ECO:0000256" key="1">
    <source>
        <dbReference type="SAM" id="MobiDB-lite"/>
    </source>
</evidence>
<evidence type="ECO:0000313" key="2">
    <source>
        <dbReference type="EMBL" id="KAF6019231.1"/>
    </source>
</evidence>
<feature type="region of interest" description="Disordered" evidence="1">
    <location>
        <begin position="1"/>
        <end position="30"/>
    </location>
</feature>
<protein>
    <submittedName>
        <fullName evidence="2">Uncharacterized protein</fullName>
    </submittedName>
</protein>
<proteinExistence type="predicted"/>
<feature type="region of interest" description="Disordered" evidence="1">
    <location>
        <begin position="60"/>
        <end position="93"/>
    </location>
</feature>
<organism evidence="2 3">
    <name type="scientific">Bugula neritina</name>
    <name type="common">Brown bryozoan</name>
    <name type="synonym">Sertularia neritina</name>
    <dbReference type="NCBI Taxonomy" id="10212"/>
    <lineage>
        <taxon>Eukaryota</taxon>
        <taxon>Metazoa</taxon>
        <taxon>Spiralia</taxon>
        <taxon>Lophotrochozoa</taxon>
        <taxon>Bryozoa</taxon>
        <taxon>Gymnolaemata</taxon>
        <taxon>Cheilostomatida</taxon>
        <taxon>Flustrina</taxon>
        <taxon>Buguloidea</taxon>
        <taxon>Bugulidae</taxon>
        <taxon>Bugula</taxon>
    </lineage>
</organism>
<dbReference type="Proteomes" id="UP000593567">
    <property type="component" value="Unassembled WGS sequence"/>
</dbReference>
<comment type="caution">
    <text evidence="2">The sequence shown here is derived from an EMBL/GenBank/DDBJ whole genome shotgun (WGS) entry which is preliminary data.</text>
</comment>
<feature type="compositionally biased region" description="Pro residues" evidence="1">
    <location>
        <begin position="72"/>
        <end position="83"/>
    </location>
</feature>
<feature type="compositionally biased region" description="Low complexity" evidence="1">
    <location>
        <begin position="9"/>
        <end position="30"/>
    </location>
</feature>
<dbReference type="EMBL" id="VXIV02003248">
    <property type="protein sequence ID" value="KAF6019231.1"/>
    <property type="molecule type" value="Genomic_DNA"/>
</dbReference>
<accession>A0A7J7J0M8</accession>
<name>A0A7J7J0M8_BUGNE</name>